<evidence type="ECO:0000256" key="5">
    <source>
        <dbReference type="SAM" id="MobiDB-lite"/>
    </source>
</evidence>
<protein>
    <recommendedName>
        <fullName evidence="2">Putative 4-hydroxy-4-methyl-2-oxoglutarate aldolase</fullName>
    </recommendedName>
    <alternativeName>
        <fullName evidence="3">Regulator of ribonuclease activity homolog</fullName>
    </alternativeName>
    <alternativeName>
        <fullName evidence="4">RraA-like protein</fullName>
    </alternativeName>
</protein>
<proteinExistence type="predicted"/>
<comment type="caution">
    <text evidence="6">The sequence shown here is derived from an EMBL/GenBank/DDBJ whole genome shotgun (WGS) entry which is preliminary data.</text>
</comment>
<dbReference type="SUPFAM" id="SSF89562">
    <property type="entry name" value="RraA-like"/>
    <property type="match status" value="1"/>
</dbReference>
<evidence type="ECO:0000256" key="1">
    <source>
        <dbReference type="ARBA" id="ARBA00001968"/>
    </source>
</evidence>
<keyword evidence="7" id="KW-1185">Reference proteome</keyword>
<dbReference type="CDD" id="cd16841">
    <property type="entry name" value="RraA_family"/>
    <property type="match status" value="1"/>
</dbReference>
<dbReference type="Proteomes" id="UP001597176">
    <property type="component" value="Unassembled WGS sequence"/>
</dbReference>
<evidence type="ECO:0000313" key="7">
    <source>
        <dbReference type="Proteomes" id="UP001597176"/>
    </source>
</evidence>
<evidence type="ECO:0000256" key="3">
    <source>
        <dbReference type="ARBA" id="ARBA00029596"/>
    </source>
</evidence>
<feature type="compositionally biased region" description="Polar residues" evidence="5">
    <location>
        <begin position="175"/>
        <end position="184"/>
    </location>
</feature>
<dbReference type="Pfam" id="PF03737">
    <property type="entry name" value="RraA-like"/>
    <property type="match status" value="1"/>
</dbReference>
<dbReference type="EMBL" id="JBHTND010000056">
    <property type="protein sequence ID" value="MFD1304137.1"/>
    <property type="molecule type" value="Genomic_DNA"/>
</dbReference>
<dbReference type="PANTHER" id="PTHR33254">
    <property type="entry name" value="4-HYDROXY-4-METHYL-2-OXOGLUTARATE ALDOLASE 3-RELATED"/>
    <property type="match status" value="1"/>
</dbReference>
<comment type="cofactor">
    <cofactor evidence="1">
        <name>a divalent metal cation</name>
        <dbReference type="ChEBI" id="CHEBI:60240"/>
    </cofactor>
</comment>
<evidence type="ECO:0000256" key="2">
    <source>
        <dbReference type="ARBA" id="ARBA00016549"/>
    </source>
</evidence>
<feature type="compositionally biased region" description="Low complexity" evidence="5">
    <location>
        <begin position="143"/>
        <end position="153"/>
    </location>
</feature>
<dbReference type="Gene3D" id="3.50.30.40">
    <property type="entry name" value="Ribonuclease E inhibitor RraA/RraA-like"/>
    <property type="match status" value="1"/>
</dbReference>
<evidence type="ECO:0000256" key="4">
    <source>
        <dbReference type="ARBA" id="ARBA00030169"/>
    </source>
</evidence>
<sequence length="200" mass="21544">MAGAAFFKLSYCNDCVLVIAGGQEGNSCWGDILANAAKTKGVLWSIIDGLSRDIGGSEGIGYPVYGRGVTMISARNRVIQIGSAEPVEMAGVRVREDNYVIADRCGTVFVPAERIEEVLDLAERIARRQDGIIEAVRGRPPSRRSCTTSSSRRSTSRRRSDHGITNVRNVAISPRQLSAQTRSSRVPFISVPSHAPKGGV</sequence>
<reference evidence="7" key="1">
    <citation type="journal article" date="2019" name="Int. J. Syst. Evol. Microbiol.">
        <title>The Global Catalogue of Microorganisms (GCM) 10K type strain sequencing project: providing services to taxonomists for standard genome sequencing and annotation.</title>
        <authorList>
            <consortium name="The Broad Institute Genomics Platform"/>
            <consortium name="The Broad Institute Genome Sequencing Center for Infectious Disease"/>
            <person name="Wu L."/>
            <person name="Ma J."/>
        </authorList>
    </citation>
    <scope>NUCLEOTIDE SEQUENCE [LARGE SCALE GENOMIC DNA]</scope>
    <source>
        <strain evidence="7">CCUG 56108</strain>
    </source>
</reference>
<dbReference type="PANTHER" id="PTHR33254:SF4">
    <property type="entry name" value="4-HYDROXY-4-METHYL-2-OXOGLUTARATE ALDOLASE 3-RELATED"/>
    <property type="match status" value="1"/>
</dbReference>
<accession>A0ABW3X415</accession>
<dbReference type="InterPro" id="IPR005493">
    <property type="entry name" value="RraA/RraA-like"/>
</dbReference>
<dbReference type="InterPro" id="IPR036704">
    <property type="entry name" value="RraA/RraA-like_sf"/>
</dbReference>
<feature type="region of interest" description="Disordered" evidence="5">
    <location>
        <begin position="138"/>
        <end position="200"/>
    </location>
</feature>
<dbReference type="RefSeq" id="WP_238209073.1">
    <property type="nucleotide sequence ID" value="NZ_JBHTND010000056.1"/>
</dbReference>
<evidence type="ECO:0000313" key="6">
    <source>
        <dbReference type="EMBL" id="MFD1304137.1"/>
    </source>
</evidence>
<organism evidence="6 7">
    <name type="scientific">Methylobacterium marchantiae</name>
    <dbReference type="NCBI Taxonomy" id="600331"/>
    <lineage>
        <taxon>Bacteria</taxon>
        <taxon>Pseudomonadati</taxon>
        <taxon>Pseudomonadota</taxon>
        <taxon>Alphaproteobacteria</taxon>
        <taxon>Hyphomicrobiales</taxon>
        <taxon>Methylobacteriaceae</taxon>
        <taxon>Methylobacterium</taxon>
    </lineage>
</organism>
<name>A0ABW3X415_9HYPH</name>
<gene>
    <name evidence="6" type="ORF">ACFQ4G_21495</name>
</gene>